<sequence>MTVVSGYRSTRRPASHFESARISPLALSENWKSQRWDKANVLLTANVQEITNTGENSEHVPSVTFVPAALGTSDFCKVQPSVIALLDGKVYPTLHIPVDPSEKLKTRNFLEIALAKNALKGNERAASSGHLDWDV</sequence>
<evidence type="ECO:0000313" key="1">
    <source>
        <dbReference type="EMBL" id="KAF7435503.1"/>
    </source>
</evidence>
<keyword evidence="2" id="KW-1185">Reference proteome</keyword>
<evidence type="ECO:0000313" key="2">
    <source>
        <dbReference type="Proteomes" id="UP000600918"/>
    </source>
</evidence>
<comment type="caution">
    <text evidence="1">The sequence shown here is derived from an EMBL/GenBank/DDBJ whole genome shotgun (WGS) entry which is preliminary data.</text>
</comment>
<dbReference type="Proteomes" id="UP000600918">
    <property type="component" value="Unassembled WGS sequence"/>
</dbReference>
<organism evidence="1 2">
    <name type="scientific">Vespula pensylvanica</name>
    <name type="common">Western yellow jacket</name>
    <name type="synonym">Wasp</name>
    <dbReference type="NCBI Taxonomy" id="30213"/>
    <lineage>
        <taxon>Eukaryota</taxon>
        <taxon>Metazoa</taxon>
        <taxon>Ecdysozoa</taxon>
        <taxon>Arthropoda</taxon>
        <taxon>Hexapoda</taxon>
        <taxon>Insecta</taxon>
        <taxon>Pterygota</taxon>
        <taxon>Neoptera</taxon>
        <taxon>Endopterygota</taxon>
        <taxon>Hymenoptera</taxon>
        <taxon>Apocrita</taxon>
        <taxon>Aculeata</taxon>
        <taxon>Vespoidea</taxon>
        <taxon>Vespidae</taxon>
        <taxon>Vespinae</taxon>
        <taxon>Vespula</taxon>
    </lineage>
</organism>
<dbReference type="EMBL" id="JACSDY010000002">
    <property type="protein sequence ID" value="KAF7435503.1"/>
    <property type="molecule type" value="Genomic_DNA"/>
</dbReference>
<name>A0A834UF77_VESPE</name>
<gene>
    <name evidence="1" type="ORF">H0235_003694</name>
</gene>
<dbReference type="AlphaFoldDB" id="A0A834UF77"/>
<proteinExistence type="predicted"/>
<protein>
    <submittedName>
        <fullName evidence="1">Uncharacterized protein</fullName>
    </submittedName>
</protein>
<reference evidence="1" key="1">
    <citation type="journal article" date="2020" name="G3 (Bethesda)">
        <title>High-Quality Assemblies for Three Invasive Social Wasps from the &lt;i&gt;Vespula&lt;/i&gt; Genus.</title>
        <authorList>
            <person name="Harrop T.W.R."/>
            <person name="Guhlin J."/>
            <person name="McLaughlin G.M."/>
            <person name="Permina E."/>
            <person name="Stockwell P."/>
            <person name="Gilligan J."/>
            <person name="Le Lec M.F."/>
            <person name="Gruber M.A.M."/>
            <person name="Quinn O."/>
            <person name="Lovegrove M."/>
            <person name="Duncan E.J."/>
            <person name="Remnant E.J."/>
            <person name="Van Eeckhoven J."/>
            <person name="Graham B."/>
            <person name="Knapp R.A."/>
            <person name="Langford K.W."/>
            <person name="Kronenberg Z."/>
            <person name="Press M.O."/>
            <person name="Eacker S.M."/>
            <person name="Wilson-Rankin E.E."/>
            <person name="Purcell J."/>
            <person name="Lester P.J."/>
            <person name="Dearden P.K."/>
        </authorList>
    </citation>
    <scope>NUCLEOTIDE SEQUENCE</scope>
    <source>
        <strain evidence="1">Volc-1</strain>
    </source>
</reference>
<accession>A0A834UF77</accession>